<dbReference type="HOGENOM" id="CLU_042344_3_1_4"/>
<evidence type="ECO:0000256" key="4">
    <source>
        <dbReference type="HAMAP-Rule" id="MF_01925"/>
    </source>
</evidence>
<reference evidence="10 11" key="1">
    <citation type="submission" date="2009-02" db="EMBL/GenBank/DDBJ databases">
        <title>The Genome Sequence of Oxalobacter formigenes OXCC13.</title>
        <authorList>
            <consortium name="The Broad Institute Genome Sequencing Platform"/>
            <person name="Ward D."/>
            <person name="Young S.K."/>
            <person name="Kodira C.D."/>
            <person name="Zeng Q."/>
            <person name="Koehrsen M."/>
            <person name="Alvarado L."/>
            <person name="Berlin A."/>
            <person name="Borenstein D."/>
            <person name="Chen Z."/>
            <person name="Engels R."/>
            <person name="Freedman E."/>
            <person name="Gellesch M."/>
            <person name="Goldberg J."/>
            <person name="Griggs A."/>
            <person name="Gujja S."/>
            <person name="Heiman D."/>
            <person name="Hepburn T."/>
            <person name="Howarth C."/>
            <person name="Jen D."/>
            <person name="Larson L."/>
            <person name="Lewis B."/>
            <person name="Mehta T."/>
            <person name="Park D."/>
            <person name="Pearson M."/>
            <person name="Roberts A."/>
            <person name="Saif S."/>
            <person name="Shea T."/>
            <person name="Shenoy N."/>
            <person name="Sisk P."/>
            <person name="Stolte C."/>
            <person name="Sykes S."/>
            <person name="Walk T."/>
            <person name="White J."/>
            <person name="Yandava C."/>
            <person name="Allison M.J."/>
            <person name="Lander E."/>
            <person name="Nusbaum C."/>
            <person name="Galagan J."/>
            <person name="Birren B."/>
        </authorList>
    </citation>
    <scope>NUCLEOTIDE SEQUENCE [LARGE SCALE GENOMIC DNA]</scope>
    <source>
        <strain evidence="10 11">OXCC13</strain>
    </source>
</reference>
<keyword evidence="4 7" id="KW-0028">Amino-acid biosynthesis</keyword>
<dbReference type="eggNOG" id="COG0345">
    <property type="taxonomic scope" value="Bacteria"/>
</dbReference>
<proteinExistence type="inferred from homology"/>
<comment type="catalytic activity">
    <reaction evidence="4 7">
        <text>L-proline + NADP(+) = (S)-1-pyrroline-5-carboxylate + NADPH + 2 H(+)</text>
        <dbReference type="Rhea" id="RHEA:14109"/>
        <dbReference type="ChEBI" id="CHEBI:15378"/>
        <dbReference type="ChEBI" id="CHEBI:17388"/>
        <dbReference type="ChEBI" id="CHEBI:57783"/>
        <dbReference type="ChEBI" id="CHEBI:58349"/>
        <dbReference type="ChEBI" id="CHEBI:60039"/>
        <dbReference type="EC" id="1.5.1.2"/>
    </reaction>
</comment>
<dbReference type="Pfam" id="PF14748">
    <property type="entry name" value="P5CR_dimer"/>
    <property type="match status" value="1"/>
</dbReference>
<dbReference type="InterPro" id="IPR036291">
    <property type="entry name" value="NAD(P)-bd_dom_sf"/>
</dbReference>
<dbReference type="NCBIfam" id="TIGR00112">
    <property type="entry name" value="proC"/>
    <property type="match status" value="1"/>
</dbReference>
<dbReference type="PROSITE" id="PS00521">
    <property type="entry name" value="P5CR"/>
    <property type="match status" value="1"/>
</dbReference>
<evidence type="ECO:0000256" key="7">
    <source>
        <dbReference type="RuleBase" id="RU003903"/>
    </source>
</evidence>
<dbReference type="Pfam" id="PF03807">
    <property type="entry name" value="F420_oxidored"/>
    <property type="match status" value="1"/>
</dbReference>
<evidence type="ECO:0000256" key="3">
    <source>
        <dbReference type="ARBA" id="ARBA00023002"/>
    </source>
</evidence>
<dbReference type="GeneID" id="77135098"/>
<feature type="binding site" evidence="6">
    <location>
        <begin position="7"/>
        <end position="12"/>
    </location>
    <ligand>
        <name>NADP(+)</name>
        <dbReference type="ChEBI" id="CHEBI:58349"/>
    </ligand>
</feature>
<evidence type="ECO:0000256" key="1">
    <source>
        <dbReference type="ARBA" id="ARBA00005525"/>
    </source>
</evidence>
<keyword evidence="4" id="KW-0963">Cytoplasm</keyword>
<dbReference type="STRING" id="847.BRW83_1214"/>
<dbReference type="HAMAP" id="MF_01925">
    <property type="entry name" value="P5C_reductase"/>
    <property type="match status" value="1"/>
</dbReference>
<gene>
    <name evidence="4 10" type="primary">proC</name>
    <name evidence="10" type="ORF">OFBG_00937</name>
</gene>
<dbReference type="UniPathway" id="UPA00098">
    <property type="reaction ID" value="UER00361"/>
</dbReference>
<feature type="binding site" evidence="6">
    <location>
        <begin position="69"/>
        <end position="72"/>
    </location>
    <ligand>
        <name>NADP(+)</name>
        <dbReference type="ChEBI" id="CHEBI:58349"/>
    </ligand>
</feature>
<keyword evidence="11" id="KW-1185">Reference proteome</keyword>
<keyword evidence="2 4" id="KW-0521">NADP</keyword>
<dbReference type="SUPFAM" id="SSF48179">
    <property type="entry name" value="6-phosphogluconate dehydrogenase C-terminal domain-like"/>
    <property type="match status" value="1"/>
</dbReference>
<dbReference type="InterPro" id="IPR029036">
    <property type="entry name" value="P5CR_dimer"/>
</dbReference>
<comment type="function">
    <text evidence="4">Catalyzes the reduction of 1-pyrroline-5-carboxylate (PCA) to L-proline.</text>
</comment>
<feature type="domain" description="Pyrroline-5-carboxylate reductase catalytic N-terminal" evidence="8">
    <location>
        <begin position="3"/>
        <end position="97"/>
    </location>
</feature>
<dbReference type="InterPro" id="IPR028939">
    <property type="entry name" value="P5C_Rdtase_cat_N"/>
</dbReference>
<comment type="catalytic activity">
    <reaction evidence="4">
        <text>L-proline + NAD(+) = (S)-1-pyrroline-5-carboxylate + NADH + 2 H(+)</text>
        <dbReference type="Rhea" id="RHEA:14105"/>
        <dbReference type="ChEBI" id="CHEBI:15378"/>
        <dbReference type="ChEBI" id="CHEBI:17388"/>
        <dbReference type="ChEBI" id="CHEBI:57540"/>
        <dbReference type="ChEBI" id="CHEBI:57945"/>
        <dbReference type="ChEBI" id="CHEBI:60039"/>
        <dbReference type="EC" id="1.5.1.2"/>
    </reaction>
</comment>
<evidence type="ECO:0000259" key="9">
    <source>
        <dbReference type="Pfam" id="PF14748"/>
    </source>
</evidence>
<dbReference type="Proteomes" id="UP000005089">
    <property type="component" value="Unassembled WGS sequence"/>
</dbReference>
<comment type="pathway">
    <text evidence="4 7">Amino-acid biosynthesis; L-proline biosynthesis; L-proline from L-glutamate 5-semialdehyde: step 1/1.</text>
</comment>
<dbReference type="GO" id="GO:0055129">
    <property type="term" value="P:L-proline biosynthetic process"/>
    <property type="evidence" value="ECO:0007669"/>
    <property type="project" value="UniProtKB-UniRule"/>
</dbReference>
<dbReference type="PANTHER" id="PTHR11645">
    <property type="entry name" value="PYRROLINE-5-CARBOXYLATE REDUCTASE"/>
    <property type="match status" value="1"/>
</dbReference>
<dbReference type="GO" id="GO:0004735">
    <property type="term" value="F:pyrroline-5-carboxylate reductase activity"/>
    <property type="evidence" value="ECO:0007669"/>
    <property type="project" value="UniProtKB-UniRule"/>
</dbReference>
<accession>C3X9N3</accession>
<comment type="subcellular location">
    <subcellularLocation>
        <location evidence="4">Cytoplasm</location>
    </subcellularLocation>
</comment>
<evidence type="ECO:0000259" key="8">
    <source>
        <dbReference type="Pfam" id="PF03807"/>
    </source>
</evidence>
<protein>
    <recommendedName>
        <fullName evidence="4 5">Pyrroline-5-carboxylate reductase</fullName>
        <shortName evidence="4">P5C reductase</shortName>
        <shortName evidence="4">P5CR</shortName>
        <ecNumber evidence="4 5">1.5.1.2</ecNumber>
    </recommendedName>
    <alternativeName>
        <fullName evidence="4">PCA reductase</fullName>
    </alternativeName>
</protein>
<keyword evidence="4 7" id="KW-0641">Proline biosynthesis</keyword>
<dbReference type="SUPFAM" id="SSF51735">
    <property type="entry name" value="NAD(P)-binding Rossmann-fold domains"/>
    <property type="match status" value="1"/>
</dbReference>
<dbReference type="FunFam" id="1.10.3730.10:FF:000001">
    <property type="entry name" value="Pyrroline-5-carboxylate reductase"/>
    <property type="match status" value="1"/>
</dbReference>
<dbReference type="InterPro" id="IPR053790">
    <property type="entry name" value="P5CR-like_CS"/>
</dbReference>
<dbReference type="RefSeq" id="WP_005880699.1">
    <property type="nucleotide sequence ID" value="NZ_CP019430.1"/>
</dbReference>
<dbReference type="Gene3D" id="3.40.50.720">
    <property type="entry name" value="NAD(P)-binding Rossmann-like Domain"/>
    <property type="match status" value="1"/>
</dbReference>
<keyword evidence="3 4" id="KW-0560">Oxidoreductase</keyword>
<dbReference type="InterPro" id="IPR008927">
    <property type="entry name" value="6-PGluconate_DH-like_C_sf"/>
</dbReference>
<name>C3X9N3_OXAFO</name>
<dbReference type="PANTHER" id="PTHR11645:SF0">
    <property type="entry name" value="PYRROLINE-5-CARBOXYLATE REDUCTASE 3"/>
    <property type="match status" value="1"/>
</dbReference>
<sequence>MKKLGFIGMGNMASAILLGAVKSGFLKGEETVAYDTNAFKLDKLNKECGMAKAGSVQEVIENSEIILLAIKPKIVEGVLSESREALKGKTLLSIAAGWQYSRLRRLVDSSTHICAIMPNTPAMVGAGMTIIEATNDLTPKELIFTRKLFKSLGEVEELSSDLMGIGGTLSGCGPAWIFMVIEALADGAVYHGLPRDIAYKLASQTVIGSGKMVLDTKQHPGKLKDDVCSPGGITIRGVKALEEGGLRIAMMNAVDAAFKKPD</sequence>
<dbReference type="AlphaFoldDB" id="C3X9N3"/>
<evidence type="ECO:0000256" key="2">
    <source>
        <dbReference type="ARBA" id="ARBA00022857"/>
    </source>
</evidence>
<organism evidence="10 11">
    <name type="scientific">Oxalobacter formigenes OXCC13</name>
    <dbReference type="NCBI Taxonomy" id="556269"/>
    <lineage>
        <taxon>Bacteria</taxon>
        <taxon>Pseudomonadati</taxon>
        <taxon>Pseudomonadota</taxon>
        <taxon>Betaproteobacteria</taxon>
        <taxon>Burkholderiales</taxon>
        <taxon>Oxalobacteraceae</taxon>
        <taxon>Oxalobacter</taxon>
    </lineage>
</organism>
<feature type="domain" description="Pyrroline-5-carboxylate reductase dimerisation" evidence="9">
    <location>
        <begin position="162"/>
        <end position="260"/>
    </location>
</feature>
<comment type="similarity">
    <text evidence="1 4 7">Belongs to the pyrroline-5-carboxylate reductase family.</text>
</comment>
<evidence type="ECO:0000313" key="10">
    <source>
        <dbReference type="EMBL" id="EEO29909.1"/>
    </source>
</evidence>
<dbReference type="PIRSF" id="PIRSF000193">
    <property type="entry name" value="Pyrrol-5-carb_rd"/>
    <property type="match status" value="1"/>
</dbReference>
<evidence type="ECO:0000256" key="5">
    <source>
        <dbReference type="NCBIfam" id="TIGR00112"/>
    </source>
</evidence>
<dbReference type="Gene3D" id="1.10.3730.10">
    <property type="entry name" value="ProC C-terminal domain-like"/>
    <property type="match status" value="1"/>
</dbReference>
<dbReference type="InterPro" id="IPR000304">
    <property type="entry name" value="Pyrroline-COOH_reductase"/>
</dbReference>
<evidence type="ECO:0000256" key="6">
    <source>
        <dbReference type="PIRSR" id="PIRSR000193-1"/>
    </source>
</evidence>
<dbReference type="EC" id="1.5.1.2" evidence="4 5"/>
<evidence type="ECO:0000313" key="11">
    <source>
        <dbReference type="Proteomes" id="UP000005089"/>
    </source>
</evidence>
<dbReference type="GO" id="GO:0005737">
    <property type="term" value="C:cytoplasm"/>
    <property type="evidence" value="ECO:0007669"/>
    <property type="project" value="UniProtKB-SubCell"/>
</dbReference>
<dbReference type="OrthoDB" id="9805754at2"/>
<dbReference type="EMBL" id="GG658170">
    <property type="protein sequence ID" value="EEO29909.1"/>
    <property type="molecule type" value="Genomic_DNA"/>
</dbReference>